<protein>
    <submittedName>
        <fullName evidence="1">Uncharacterized protein</fullName>
    </submittedName>
</protein>
<sequence>MPSVPGMQDEAKQKFARKLREAMEKAGYEAKPSVLEREFNTRHWGKPMTLHGVRRWLLGETMPGPRKLTTLAQWLRVPMEDFVDAGNGAVLRATGEPTHRWHAGLGYDDRELFDIYLKLPVPQRRLARDVILAIARAHEAGEHPRKD</sequence>
<proteinExistence type="predicted"/>
<dbReference type="STRING" id="32040.SAMN04489710_106134"/>
<keyword evidence="2" id="KW-1185">Reference proteome</keyword>
<name>A0A1I1V9H5_9BURK</name>
<evidence type="ECO:0000313" key="1">
    <source>
        <dbReference type="EMBL" id="SFD79475.1"/>
    </source>
</evidence>
<reference evidence="2" key="1">
    <citation type="submission" date="2016-10" db="EMBL/GenBank/DDBJ databases">
        <authorList>
            <person name="Varghese N."/>
            <person name="Submissions S."/>
        </authorList>
    </citation>
    <scope>NUCLEOTIDE SEQUENCE [LARGE SCALE GENOMIC DNA]</scope>
    <source>
        <strain evidence="2">DSM 7481</strain>
    </source>
</reference>
<dbReference type="EMBL" id="FOMQ01000006">
    <property type="protein sequence ID" value="SFD79475.1"/>
    <property type="molecule type" value="Genomic_DNA"/>
</dbReference>
<gene>
    <name evidence="1" type="ORF">SAMN04489710_106134</name>
</gene>
<evidence type="ECO:0000313" key="2">
    <source>
        <dbReference type="Proteomes" id="UP000199517"/>
    </source>
</evidence>
<dbReference type="Proteomes" id="UP000199517">
    <property type="component" value="Unassembled WGS sequence"/>
</dbReference>
<dbReference type="AlphaFoldDB" id="A0A1I1V9H5"/>
<accession>A0A1I1V9H5</accession>
<organism evidence="1 2">
    <name type="scientific">Paracidovorax konjaci</name>
    <dbReference type="NCBI Taxonomy" id="32040"/>
    <lineage>
        <taxon>Bacteria</taxon>
        <taxon>Pseudomonadati</taxon>
        <taxon>Pseudomonadota</taxon>
        <taxon>Betaproteobacteria</taxon>
        <taxon>Burkholderiales</taxon>
        <taxon>Comamonadaceae</taxon>
        <taxon>Paracidovorax</taxon>
    </lineage>
</organism>